<feature type="transmembrane region" description="Helical" evidence="1">
    <location>
        <begin position="64"/>
        <end position="83"/>
    </location>
</feature>
<name>A0ABT8E8U2_9BACL</name>
<feature type="transmembrane region" description="Helical" evidence="1">
    <location>
        <begin position="29"/>
        <end position="52"/>
    </location>
</feature>
<keyword evidence="1" id="KW-0472">Membrane</keyword>
<feature type="transmembrane region" description="Helical" evidence="1">
    <location>
        <begin position="95"/>
        <end position="119"/>
    </location>
</feature>
<keyword evidence="1" id="KW-1133">Transmembrane helix</keyword>
<sequence>MNDKWERLLWSVALPGVGQLLNKDYIKGFLFLLLEMIINLQANFNQIILLSFHGRIEEAMSATHYNWLMFYPCFYFFSLWDAYKNATDSSSKFAFFPFVFAAFSVTIGLIYSPVLYVFGKLWGPVWLPILFLFPGLMIGFIFRGLARRYL</sequence>
<comment type="caution">
    <text evidence="2">The sequence shown here is derived from an EMBL/GenBank/DDBJ whole genome shotgun (WGS) entry which is preliminary data.</text>
</comment>
<dbReference type="Proteomes" id="UP001168694">
    <property type="component" value="Unassembled WGS sequence"/>
</dbReference>
<keyword evidence="3" id="KW-1185">Reference proteome</keyword>
<proteinExistence type="predicted"/>
<evidence type="ECO:0000313" key="2">
    <source>
        <dbReference type="EMBL" id="MDN4074337.1"/>
    </source>
</evidence>
<evidence type="ECO:0000313" key="3">
    <source>
        <dbReference type="Proteomes" id="UP001168694"/>
    </source>
</evidence>
<reference evidence="2" key="1">
    <citation type="submission" date="2023-06" db="EMBL/GenBank/DDBJ databases">
        <title>Draft Genome Sequences of Representative Paenibacillus Polymyxa, Bacillus cereus, Fictibacillus sp., and Brevibacillus agri Strains Isolated from Amazonian Dark Earth.</title>
        <authorList>
            <person name="Pellegrinetti T.A."/>
            <person name="Cunha I.C.M."/>
            <person name="Chaves M.G."/>
            <person name="Freitas A.S."/>
            <person name="Silva A.V.R."/>
            <person name="Tsai S.M."/>
            <person name="Mendes L.W."/>
        </authorList>
    </citation>
    <scope>NUCLEOTIDE SEQUENCE</scope>
    <source>
        <strain evidence="2">CENA-BCM004</strain>
    </source>
</reference>
<dbReference type="EMBL" id="JAUHLN010000003">
    <property type="protein sequence ID" value="MDN4074337.1"/>
    <property type="molecule type" value="Genomic_DNA"/>
</dbReference>
<evidence type="ECO:0000256" key="1">
    <source>
        <dbReference type="SAM" id="Phobius"/>
    </source>
</evidence>
<organism evidence="2 3">
    <name type="scientific">Fictibacillus terranigra</name>
    <dbReference type="NCBI Taxonomy" id="3058424"/>
    <lineage>
        <taxon>Bacteria</taxon>
        <taxon>Bacillati</taxon>
        <taxon>Bacillota</taxon>
        <taxon>Bacilli</taxon>
        <taxon>Bacillales</taxon>
        <taxon>Fictibacillaceae</taxon>
        <taxon>Fictibacillus</taxon>
    </lineage>
</organism>
<protein>
    <submittedName>
        <fullName evidence="2">Uncharacterized protein</fullName>
    </submittedName>
</protein>
<feature type="transmembrane region" description="Helical" evidence="1">
    <location>
        <begin position="125"/>
        <end position="146"/>
    </location>
</feature>
<gene>
    <name evidence="2" type="ORF">QYF49_15220</name>
</gene>
<accession>A0ABT8E8U2</accession>
<keyword evidence="1" id="KW-0812">Transmembrane</keyword>